<evidence type="ECO:0000256" key="4">
    <source>
        <dbReference type="ARBA" id="ARBA00023110"/>
    </source>
</evidence>
<keyword evidence="4 7" id="KW-0697">Rotamase</keyword>
<dbReference type="Gene3D" id="3.10.50.40">
    <property type="match status" value="2"/>
</dbReference>
<dbReference type="InterPro" id="IPR027304">
    <property type="entry name" value="Trigger_fact/SurA_dom_sf"/>
</dbReference>
<dbReference type="InterPro" id="IPR000297">
    <property type="entry name" value="PPIase_PpiC"/>
</dbReference>
<feature type="chain" id="PRO_5044897648" description="Chaperone SurA" evidence="7">
    <location>
        <begin position="28"/>
        <end position="434"/>
    </location>
</feature>
<comment type="caution">
    <text evidence="9">The sequence shown here is derived from an EMBL/GenBank/DDBJ whole genome shotgun (WGS) entry which is preliminary data.</text>
</comment>
<protein>
    <recommendedName>
        <fullName evidence="7">Chaperone SurA</fullName>
    </recommendedName>
    <alternativeName>
        <fullName evidence="7">Peptidyl-prolyl cis-trans isomerase SurA</fullName>
        <shortName evidence="7">PPIase SurA</shortName>
        <ecNumber evidence="7">5.2.1.8</ecNumber>
    </alternativeName>
    <alternativeName>
        <fullName evidence="7">Rotamase SurA</fullName>
    </alternativeName>
</protein>
<gene>
    <name evidence="7 9" type="primary">surA</name>
    <name evidence="9" type="ORF">GCM10010970_34560</name>
</gene>
<dbReference type="InterPro" id="IPR050280">
    <property type="entry name" value="OMP_Chaperone_SurA"/>
</dbReference>
<dbReference type="Proteomes" id="UP000637267">
    <property type="component" value="Unassembled WGS sequence"/>
</dbReference>
<keyword evidence="3 7" id="KW-0574">Periplasm</keyword>
<dbReference type="Pfam" id="PF09312">
    <property type="entry name" value="SurA_N"/>
    <property type="match status" value="1"/>
</dbReference>
<keyword evidence="2 7" id="KW-0677">Repeat</keyword>
<comment type="catalytic activity">
    <reaction evidence="7">
        <text>[protein]-peptidylproline (omega=180) = [protein]-peptidylproline (omega=0)</text>
        <dbReference type="Rhea" id="RHEA:16237"/>
        <dbReference type="Rhea" id="RHEA-COMP:10747"/>
        <dbReference type="Rhea" id="RHEA-COMP:10748"/>
        <dbReference type="ChEBI" id="CHEBI:83833"/>
        <dbReference type="ChEBI" id="CHEBI:83834"/>
        <dbReference type="EC" id="5.2.1.8"/>
    </reaction>
</comment>
<feature type="domain" description="PpiC" evidence="8">
    <location>
        <begin position="288"/>
        <end position="386"/>
    </location>
</feature>
<sequence precursor="true">MIDFMKLSSIFALVALVFSVAAPVSRAVEVQTVDRIVAVVNHDVITANELSARVAQVKQNLKQQNIPEPPTDILQHQVLERMVNEQVQVQFAASTGMKVDDAQLDQATAALAKQNKMSLPEFRTALTGQGIPWAQFRKEIRTEMILQRLRQREVDNRVSVSDAEVNEYLKLNANKPQMDYRLAHIQISVPENATPDEVQARRNKIVAARQAVNSGQDFGTVAAQYSTAKDATEGGQLGWYAAGSLPEQMVALLQQMQPGQITDIIRSPSGFELVKLMEVRKQENHQVVQQTHVRHILIRPTELVSEGEAQAKLKQIRDRIMQGAKFEDMARAFSEDGSASKGGDLGWINPGETVPEFEQVMNALKPGELSQVVHTQFGYHLIQVIERRDQDVTEDRERLSVRNELRKRKADEQYENWARQMRDSAYVDIRLKDE</sequence>
<keyword evidence="10" id="KW-1185">Reference proteome</keyword>
<keyword evidence="5 7" id="KW-0143">Chaperone</keyword>
<keyword evidence="1 7" id="KW-0732">Signal</keyword>
<dbReference type="EC" id="5.2.1.8" evidence="7"/>
<reference evidence="10" key="1">
    <citation type="journal article" date="2019" name="Int. J. Syst. Evol. Microbiol.">
        <title>The Global Catalogue of Microorganisms (GCM) 10K type strain sequencing project: providing services to taxonomists for standard genome sequencing and annotation.</title>
        <authorList>
            <consortium name="The Broad Institute Genomics Platform"/>
            <consortium name="The Broad Institute Genome Sequencing Center for Infectious Disease"/>
            <person name="Wu L."/>
            <person name="Ma J."/>
        </authorList>
    </citation>
    <scope>NUCLEOTIDE SEQUENCE [LARGE SCALE GENOMIC DNA]</scope>
    <source>
        <strain evidence="10">CGMCC 1.8859</strain>
    </source>
</reference>
<dbReference type="HAMAP" id="MF_01183">
    <property type="entry name" value="Chaperone_SurA"/>
    <property type="match status" value="1"/>
</dbReference>
<dbReference type="Pfam" id="PF13616">
    <property type="entry name" value="Rotamase_3"/>
    <property type="match status" value="1"/>
</dbReference>
<feature type="domain" description="PpiC" evidence="8">
    <location>
        <begin position="177"/>
        <end position="278"/>
    </location>
</feature>
<evidence type="ECO:0000313" key="9">
    <source>
        <dbReference type="EMBL" id="GGP23456.1"/>
    </source>
</evidence>
<evidence type="ECO:0000256" key="7">
    <source>
        <dbReference type="HAMAP-Rule" id="MF_01183"/>
    </source>
</evidence>
<feature type="signal peptide" evidence="7">
    <location>
        <begin position="1"/>
        <end position="27"/>
    </location>
</feature>
<dbReference type="PANTHER" id="PTHR47637">
    <property type="entry name" value="CHAPERONE SURA"/>
    <property type="match status" value="1"/>
</dbReference>
<dbReference type="Gene3D" id="1.10.4030.10">
    <property type="entry name" value="Porin chaperone SurA, peptide-binding domain"/>
    <property type="match status" value="1"/>
</dbReference>
<name>A0ABQ2PDH8_9NEIS</name>
<evidence type="ECO:0000256" key="5">
    <source>
        <dbReference type="ARBA" id="ARBA00023186"/>
    </source>
</evidence>
<dbReference type="InterPro" id="IPR023034">
    <property type="entry name" value="PPIase_SurA"/>
</dbReference>
<dbReference type="Pfam" id="PF00639">
    <property type="entry name" value="Rotamase"/>
    <property type="match status" value="1"/>
</dbReference>
<evidence type="ECO:0000256" key="2">
    <source>
        <dbReference type="ARBA" id="ARBA00022737"/>
    </source>
</evidence>
<proteinExistence type="inferred from homology"/>
<dbReference type="InterPro" id="IPR046357">
    <property type="entry name" value="PPIase_dom_sf"/>
</dbReference>
<dbReference type="PROSITE" id="PS50198">
    <property type="entry name" value="PPIC_PPIASE_2"/>
    <property type="match status" value="2"/>
</dbReference>
<evidence type="ECO:0000256" key="1">
    <source>
        <dbReference type="ARBA" id="ARBA00022729"/>
    </source>
</evidence>
<keyword evidence="6 7" id="KW-0413">Isomerase</keyword>
<comment type="function">
    <text evidence="7">Chaperone involved in the correct folding and assembly of outer membrane proteins. Recognizes specific patterns of aromatic residues and the orientation of their side chains, which are found more frequently in integral outer membrane proteins. May act in both early periplasmic and late outer membrane-associated steps of protein maturation.</text>
</comment>
<accession>A0ABQ2PDH8</accession>
<dbReference type="InterPro" id="IPR015391">
    <property type="entry name" value="SurA_N"/>
</dbReference>
<evidence type="ECO:0000259" key="8">
    <source>
        <dbReference type="PROSITE" id="PS50198"/>
    </source>
</evidence>
<dbReference type="SUPFAM" id="SSF109998">
    <property type="entry name" value="Triger factor/SurA peptide-binding domain-like"/>
    <property type="match status" value="1"/>
</dbReference>
<organism evidence="9 10">
    <name type="scientific">Silvimonas iriomotensis</name>
    <dbReference type="NCBI Taxonomy" id="449662"/>
    <lineage>
        <taxon>Bacteria</taxon>
        <taxon>Pseudomonadati</taxon>
        <taxon>Pseudomonadota</taxon>
        <taxon>Betaproteobacteria</taxon>
        <taxon>Neisseriales</taxon>
        <taxon>Chitinibacteraceae</taxon>
        <taxon>Silvimonas</taxon>
    </lineage>
</organism>
<evidence type="ECO:0000256" key="6">
    <source>
        <dbReference type="ARBA" id="ARBA00023235"/>
    </source>
</evidence>
<dbReference type="SUPFAM" id="SSF54534">
    <property type="entry name" value="FKBP-like"/>
    <property type="match status" value="2"/>
</dbReference>
<dbReference type="EMBL" id="BMLX01000006">
    <property type="protein sequence ID" value="GGP23456.1"/>
    <property type="molecule type" value="Genomic_DNA"/>
</dbReference>
<comment type="domain">
    <text evidence="7">The PPIase activity resides only in the second parvulin domain. The N-terminal region and the C-terminal tail are necessary and sufficient for the chaperone activity of SurA. The PPIase activity is dispensable for SurA to function as a chaperone. The N-terminal region and the C-terminal tail are also required for porin recognition.</text>
</comment>
<comment type="subcellular location">
    <subcellularLocation>
        <location evidence="7">Periplasm</location>
    </subcellularLocation>
    <text evidence="7">Is capable of associating with the outer membrane.</text>
</comment>
<evidence type="ECO:0000313" key="10">
    <source>
        <dbReference type="Proteomes" id="UP000637267"/>
    </source>
</evidence>
<dbReference type="PANTHER" id="PTHR47637:SF1">
    <property type="entry name" value="CHAPERONE SURA"/>
    <property type="match status" value="1"/>
</dbReference>
<evidence type="ECO:0000256" key="3">
    <source>
        <dbReference type="ARBA" id="ARBA00022764"/>
    </source>
</evidence>